<dbReference type="RefSeq" id="WP_188794600.1">
    <property type="nucleotide sequence ID" value="NZ_BMJA01000002.1"/>
</dbReference>
<dbReference type="Proteomes" id="UP000620046">
    <property type="component" value="Unassembled WGS sequence"/>
</dbReference>
<reference evidence="8" key="1">
    <citation type="journal article" date="2019" name="Int. J. Syst. Evol. Microbiol.">
        <title>The Global Catalogue of Microorganisms (GCM) 10K type strain sequencing project: providing services to taxonomists for standard genome sequencing and annotation.</title>
        <authorList>
            <consortium name="The Broad Institute Genomics Platform"/>
            <consortium name="The Broad Institute Genome Sequencing Center for Infectious Disease"/>
            <person name="Wu L."/>
            <person name="Ma J."/>
        </authorList>
    </citation>
    <scope>NUCLEOTIDE SEQUENCE [LARGE SCALE GENOMIC DNA]</scope>
    <source>
        <strain evidence="8">CGMCC 1.15439</strain>
    </source>
</reference>
<evidence type="ECO:0000256" key="5">
    <source>
        <dbReference type="SAM" id="SignalP"/>
    </source>
</evidence>
<dbReference type="InterPro" id="IPR000259">
    <property type="entry name" value="Adhesion_dom_fimbrial"/>
</dbReference>
<gene>
    <name evidence="7" type="ORF">GCM10010981_24470</name>
</gene>
<sequence>MQRWSINGLLSSFLLLACAAPNAAWAETAHINFSGTISGPPTCSLQTSHITLPIGEVDRSVFTGVGSYSDWSPNVALISAGCSNASLVSMTFNGTADTDNTSLFKAVGGATGVGIQVCKTGSSDPANCAVPNDTSKRVTFDPAAAGQGYSFAARYIQTTPTVTPGTANATITVLITYT</sequence>
<evidence type="ECO:0000259" key="6">
    <source>
        <dbReference type="Pfam" id="PF00419"/>
    </source>
</evidence>
<evidence type="ECO:0000313" key="8">
    <source>
        <dbReference type="Proteomes" id="UP000620046"/>
    </source>
</evidence>
<protein>
    <submittedName>
        <fullName evidence="7">Fimbrial subunit type 1</fullName>
    </submittedName>
</protein>
<evidence type="ECO:0000313" key="7">
    <source>
        <dbReference type="EMBL" id="GGA34554.1"/>
    </source>
</evidence>
<dbReference type="InterPro" id="IPR036937">
    <property type="entry name" value="Adhesion_dom_fimbrial_sf"/>
</dbReference>
<dbReference type="InterPro" id="IPR008966">
    <property type="entry name" value="Adhesion_dom_sf"/>
</dbReference>
<comment type="similarity">
    <text evidence="2">Belongs to the fimbrial protein family.</text>
</comment>
<dbReference type="InterPro" id="IPR050263">
    <property type="entry name" value="Bact_Fimbrial_Adh_Pro"/>
</dbReference>
<evidence type="ECO:0000256" key="3">
    <source>
        <dbReference type="ARBA" id="ARBA00022729"/>
    </source>
</evidence>
<evidence type="ECO:0000256" key="2">
    <source>
        <dbReference type="ARBA" id="ARBA00006671"/>
    </source>
</evidence>
<feature type="signal peptide" evidence="5">
    <location>
        <begin position="1"/>
        <end position="26"/>
    </location>
</feature>
<dbReference type="Pfam" id="PF00419">
    <property type="entry name" value="Fimbrial"/>
    <property type="match status" value="1"/>
</dbReference>
<comment type="subcellular location">
    <subcellularLocation>
        <location evidence="1">Fimbrium</location>
    </subcellularLocation>
</comment>
<dbReference type="Gene3D" id="2.60.40.1090">
    <property type="entry name" value="Fimbrial-type adhesion domain"/>
    <property type="match status" value="1"/>
</dbReference>
<dbReference type="PROSITE" id="PS51257">
    <property type="entry name" value="PROKAR_LIPOPROTEIN"/>
    <property type="match status" value="1"/>
</dbReference>
<evidence type="ECO:0000256" key="1">
    <source>
        <dbReference type="ARBA" id="ARBA00004561"/>
    </source>
</evidence>
<proteinExistence type="inferred from homology"/>
<name>A0ABQ1FZU0_9GAMM</name>
<evidence type="ECO:0000256" key="4">
    <source>
        <dbReference type="ARBA" id="ARBA00023263"/>
    </source>
</evidence>
<keyword evidence="4" id="KW-0281">Fimbrium</keyword>
<keyword evidence="3 5" id="KW-0732">Signal</keyword>
<dbReference type="PANTHER" id="PTHR33420:SF12">
    <property type="entry name" value="FIMBRIN-LIKE PROTEIN FIMI-RELATED"/>
    <property type="match status" value="1"/>
</dbReference>
<organism evidence="7 8">
    <name type="scientific">Dyella nitratireducens</name>
    <dbReference type="NCBI Taxonomy" id="1849580"/>
    <lineage>
        <taxon>Bacteria</taxon>
        <taxon>Pseudomonadati</taxon>
        <taxon>Pseudomonadota</taxon>
        <taxon>Gammaproteobacteria</taxon>
        <taxon>Lysobacterales</taxon>
        <taxon>Rhodanobacteraceae</taxon>
        <taxon>Dyella</taxon>
    </lineage>
</organism>
<dbReference type="EMBL" id="BMJA01000002">
    <property type="protein sequence ID" value="GGA34554.1"/>
    <property type="molecule type" value="Genomic_DNA"/>
</dbReference>
<dbReference type="SUPFAM" id="SSF49401">
    <property type="entry name" value="Bacterial adhesins"/>
    <property type="match status" value="1"/>
</dbReference>
<feature type="domain" description="Fimbrial-type adhesion" evidence="6">
    <location>
        <begin position="31"/>
        <end position="177"/>
    </location>
</feature>
<comment type="caution">
    <text evidence="7">The sequence shown here is derived from an EMBL/GenBank/DDBJ whole genome shotgun (WGS) entry which is preliminary data.</text>
</comment>
<dbReference type="PANTHER" id="PTHR33420">
    <property type="entry name" value="FIMBRIAL SUBUNIT ELFA-RELATED"/>
    <property type="match status" value="1"/>
</dbReference>
<feature type="chain" id="PRO_5046456152" evidence="5">
    <location>
        <begin position="27"/>
        <end position="178"/>
    </location>
</feature>
<keyword evidence="8" id="KW-1185">Reference proteome</keyword>
<accession>A0ABQ1FZU0</accession>